<evidence type="ECO:0000313" key="3">
    <source>
        <dbReference type="Proteomes" id="UP000190449"/>
    </source>
</evidence>
<protein>
    <submittedName>
        <fullName evidence="2">Uncharacterized protein</fullName>
    </submittedName>
</protein>
<name>A0A1T4MWD1_9BACT</name>
<accession>A0A1T4MWD1</accession>
<organism evidence="2 3">
    <name type="scientific">Fibrobacter intestinalis</name>
    <dbReference type="NCBI Taxonomy" id="28122"/>
    <lineage>
        <taxon>Bacteria</taxon>
        <taxon>Pseudomonadati</taxon>
        <taxon>Fibrobacterota</taxon>
        <taxon>Fibrobacteria</taxon>
        <taxon>Fibrobacterales</taxon>
        <taxon>Fibrobacteraceae</taxon>
        <taxon>Fibrobacter</taxon>
    </lineage>
</organism>
<reference evidence="2 3" key="1">
    <citation type="submission" date="2017-02" db="EMBL/GenBank/DDBJ databases">
        <authorList>
            <person name="Peterson S.W."/>
        </authorList>
    </citation>
    <scope>NUCLEOTIDE SEQUENCE [LARGE SCALE GENOMIC DNA]</scope>
    <source>
        <strain evidence="2 3">ATCC 43854</strain>
    </source>
</reference>
<dbReference type="STRING" id="28122.SAMN02745108_00978"/>
<sequence length="145" mass="16703">MKFDESKIINALHTDRAVVGSKGFFADKIIELKLMVEEGDCIQELKDVITEGCPYPFKSDAGNFFDFFYPVEIAKRKKLVSFTWEDREMLRGKWYRKKGKENEYTITLLNRFSDGTFGIDAIPAENFLTDCEFLDGSPCGKEVEE</sequence>
<evidence type="ECO:0000313" key="2">
    <source>
        <dbReference type="EMBL" id="SJZ71154.1"/>
    </source>
</evidence>
<evidence type="ECO:0000313" key="1">
    <source>
        <dbReference type="EMBL" id="SJZ57296.1"/>
    </source>
</evidence>
<gene>
    <name evidence="1" type="ORF">SAMN02745108_00978</name>
    <name evidence="2" type="ORF">SAMN02745108_01410</name>
</gene>
<dbReference type="EMBL" id="FUWU01000013">
    <property type="protein sequence ID" value="SJZ57296.1"/>
    <property type="molecule type" value="Genomic_DNA"/>
</dbReference>
<proteinExistence type="predicted"/>
<dbReference type="EMBL" id="FUWU01000020">
    <property type="protein sequence ID" value="SJZ71154.1"/>
    <property type="molecule type" value="Genomic_DNA"/>
</dbReference>
<dbReference type="Proteomes" id="UP000190449">
    <property type="component" value="Unassembled WGS sequence"/>
</dbReference>
<dbReference type="RefSeq" id="WP_078776359.1">
    <property type="nucleotide sequence ID" value="NZ_FUWU01000013.1"/>
</dbReference>
<dbReference type="AlphaFoldDB" id="A0A1T4MWD1"/>